<dbReference type="GO" id="GO:0004519">
    <property type="term" value="F:endonuclease activity"/>
    <property type="evidence" value="ECO:0007669"/>
    <property type="project" value="UniProtKB-KW"/>
</dbReference>
<evidence type="ECO:0000256" key="2">
    <source>
        <dbReference type="ARBA" id="ARBA00022695"/>
    </source>
</evidence>
<keyword evidence="5" id="KW-0378">Hydrolase</keyword>
<evidence type="ECO:0000256" key="3">
    <source>
        <dbReference type="ARBA" id="ARBA00022722"/>
    </source>
</evidence>
<feature type="domain" description="CCHC-type" evidence="8">
    <location>
        <begin position="1018"/>
        <end position="1031"/>
    </location>
</feature>
<dbReference type="eggNOG" id="KOG0017">
    <property type="taxonomic scope" value="Eukaryota"/>
</dbReference>
<reference evidence="10 11" key="1">
    <citation type="journal article" date="2008" name="Nature">
        <title>The genome of the model beetle and pest Tribolium castaneum.</title>
        <authorList>
            <consortium name="Tribolium Genome Sequencing Consortium"/>
            <person name="Richards S."/>
            <person name="Gibbs R.A."/>
            <person name="Weinstock G.M."/>
            <person name="Brown S.J."/>
            <person name="Denell R."/>
            <person name="Beeman R.W."/>
            <person name="Gibbs R."/>
            <person name="Beeman R.W."/>
            <person name="Brown S.J."/>
            <person name="Bucher G."/>
            <person name="Friedrich M."/>
            <person name="Grimmelikhuijzen C.J."/>
            <person name="Klingler M."/>
            <person name="Lorenzen M."/>
            <person name="Richards S."/>
            <person name="Roth S."/>
            <person name="Schroder R."/>
            <person name="Tautz D."/>
            <person name="Zdobnov E.M."/>
            <person name="Muzny D."/>
            <person name="Gibbs R.A."/>
            <person name="Weinstock G.M."/>
            <person name="Attaway T."/>
            <person name="Bell S."/>
            <person name="Buhay C.J."/>
            <person name="Chandrabose M.N."/>
            <person name="Chavez D."/>
            <person name="Clerk-Blankenburg K.P."/>
            <person name="Cree A."/>
            <person name="Dao M."/>
            <person name="Davis C."/>
            <person name="Chacko J."/>
            <person name="Dinh H."/>
            <person name="Dugan-Rocha S."/>
            <person name="Fowler G."/>
            <person name="Garner T.T."/>
            <person name="Garnes J."/>
            <person name="Gnirke A."/>
            <person name="Hawes A."/>
            <person name="Hernandez J."/>
            <person name="Hines S."/>
            <person name="Holder M."/>
            <person name="Hume J."/>
            <person name="Jhangiani S.N."/>
            <person name="Joshi V."/>
            <person name="Khan Z.M."/>
            <person name="Jackson L."/>
            <person name="Kovar C."/>
            <person name="Kowis A."/>
            <person name="Lee S."/>
            <person name="Lewis L.R."/>
            <person name="Margolis J."/>
            <person name="Morgan M."/>
            <person name="Nazareth L.V."/>
            <person name="Nguyen N."/>
            <person name="Okwuonu G."/>
            <person name="Parker D."/>
            <person name="Richards S."/>
            <person name="Ruiz S.J."/>
            <person name="Santibanez J."/>
            <person name="Savard J."/>
            <person name="Scherer S.E."/>
            <person name="Schneider B."/>
            <person name="Sodergren E."/>
            <person name="Tautz D."/>
            <person name="Vattahil S."/>
            <person name="Villasana D."/>
            <person name="White C.S."/>
            <person name="Wright R."/>
            <person name="Park Y."/>
            <person name="Beeman R.W."/>
            <person name="Lord J."/>
            <person name="Oppert B."/>
            <person name="Lorenzen M."/>
            <person name="Brown S."/>
            <person name="Wang L."/>
            <person name="Savard J."/>
            <person name="Tautz D."/>
            <person name="Richards S."/>
            <person name="Weinstock G."/>
            <person name="Gibbs R.A."/>
            <person name="Liu Y."/>
            <person name="Worley K."/>
            <person name="Weinstock G."/>
            <person name="Elsik C.G."/>
            <person name="Reese J.T."/>
            <person name="Elhaik E."/>
            <person name="Landan G."/>
            <person name="Graur D."/>
            <person name="Arensburger P."/>
            <person name="Atkinson P."/>
            <person name="Beeman R.W."/>
            <person name="Beidler J."/>
            <person name="Brown S.J."/>
            <person name="Demuth J.P."/>
            <person name="Drury D.W."/>
            <person name="Du Y.Z."/>
            <person name="Fujiwara H."/>
            <person name="Lorenzen M."/>
            <person name="Maselli V."/>
            <person name="Osanai M."/>
            <person name="Park Y."/>
            <person name="Robertson H.M."/>
            <person name="Tu Z."/>
            <person name="Wang J.J."/>
            <person name="Wang S."/>
            <person name="Richards S."/>
            <person name="Song H."/>
            <person name="Zhang L."/>
            <person name="Sodergren E."/>
            <person name="Werner D."/>
            <person name="Stanke M."/>
            <person name="Morgenstern B."/>
            <person name="Solovyev V."/>
            <person name="Kosarev P."/>
            <person name="Brown G."/>
            <person name="Chen H.C."/>
            <person name="Ermolaeva O."/>
            <person name="Hlavina W."/>
            <person name="Kapustin Y."/>
            <person name="Kiryutin B."/>
            <person name="Kitts P."/>
            <person name="Maglott D."/>
            <person name="Pruitt K."/>
            <person name="Sapojnikov V."/>
            <person name="Souvorov A."/>
            <person name="Mackey A.J."/>
            <person name="Waterhouse R.M."/>
            <person name="Wyder S."/>
            <person name="Zdobnov E.M."/>
            <person name="Zdobnov E.M."/>
            <person name="Wyder S."/>
            <person name="Kriventseva E.V."/>
            <person name="Kadowaki T."/>
            <person name="Bork P."/>
            <person name="Aranda M."/>
            <person name="Bao R."/>
            <person name="Beermann A."/>
            <person name="Berns N."/>
            <person name="Bolognesi R."/>
            <person name="Bonneton F."/>
            <person name="Bopp D."/>
            <person name="Brown S.J."/>
            <person name="Bucher G."/>
            <person name="Butts T."/>
            <person name="Chaumot A."/>
            <person name="Denell R.E."/>
            <person name="Ferrier D.E."/>
            <person name="Friedrich M."/>
            <person name="Gordon C.M."/>
            <person name="Jindra M."/>
            <person name="Klingler M."/>
            <person name="Lan Q."/>
            <person name="Lattorff H.M."/>
            <person name="Laudet V."/>
            <person name="von Levetsow C."/>
            <person name="Liu Z."/>
            <person name="Lutz R."/>
            <person name="Lynch J.A."/>
            <person name="da Fonseca R.N."/>
            <person name="Posnien N."/>
            <person name="Reuter R."/>
            <person name="Roth S."/>
            <person name="Savard J."/>
            <person name="Schinko J.B."/>
            <person name="Schmitt C."/>
            <person name="Schoppmeier M."/>
            <person name="Schroder R."/>
            <person name="Shippy T.D."/>
            <person name="Simonnet F."/>
            <person name="Marques-Souza H."/>
            <person name="Tautz D."/>
            <person name="Tomoyasu Y."/>
            <person name="Trauner J."/>
            <person name="Van der Zee M."/>
            <person name="Vervoort M."/>
            <person name="Wittkopp N."/>
            <person name="Wimmer E.A."/>
            <person name="Yang X."/>
            <person name="Jones A.K."/>
            <person name="Sattelle D.B."/>
            <person name="Ebert P.R."/>
            <person name="Nelson D."/>
            <person name="Scott J.G."/>
            <person name="Beeman R.W."/>
            <person name="Muthukrishnan S."/>
            <person name="Kramer K.J."/>
            <person name="Arakane Y."/>
            <person name="Beeman R.W."/>
            <person name="Zhu Q."/>
            <person name="Hogenkamp D."/>
            <person name="Dixit R."/>
            <person name="Oppert B."/>
            <person name="Jiang H."/>
            <person name="Zou Z."/>
            <person name="Marshall J."/>
            <person name="Elpidina E."/>
            <person name="Vinokurov K."/>
            <person name="Oppert C."/>
            <person name="Zou Z."/>
            <person name="Evans J."/>
            <person name="Lu Z."/>
            <person name="Zhao P."/>
            <person name="Sumathipala N."/>
            <person name="Altincicek B."/>
            <person name="Vilcinskas A."/>
            <person name="Williams M."/>
            <person name="Hultmark D."/>
            <person name="Hetru C."/>
            <person name="Jiang H."/>
            <person name="Grimmelikhuijzen C.J."/>
            <person name="Hauser F."/>
            <person name="Cazzamali G."/>
            <person name="Williamson M."/>
            <person name="Park Y."/>
            <person name="Li B."/>
            <person name="Tanaka Y."/>
            <person name="Predel R."/>
            <person name="Neupert S."/>
            <person name="Schachtner J."/>
            <person name="Verleyen P."/>
            <person name="Raible F."/>
            <person name="Bork P."/>
            <person name="Friedrich M."/>
            <person name="Walden K.K."/>
            <person name="Robertson H.M."/>
            <person name="Angeli S."/>
            <person name="Foret S."/>
            <person name="Bucher G."/>
            <person name="Schuetz S."/>
            <person name="Maleszka R."/>
            <person name="Wimmer E.A."/>
            <person name="Beeman R.W."/>
            <person name="Lorenzen M."/>
            <person name="Tomoyasu Y."/>
            <person name="Miller S.C."/>
            <person name="Grossmann D."/>
            <person name="Bucher G."/>
        </authorList>
    </citation>
    <scope>NUCLEOTIDE SEQUENCE [LARGE SCALE GENOMIC DNA]</scope>
    <source>
        <strain evidence="10 11">Georgia GA2</strain>
    </source>
</reference>
<dbReference type="InParanoid" id="A0A139WH96"/>
<dbReference type="Gene3D" id="2.40.70.10">
    <property type="entry name" value="Acid Proteases"/>
    <property type="match status" value="2"/>
</dbReference>
<dbReference type="Pfam" id="PF00098">
    <property type="entry name" value="zf-CCHC"/>
    <property type="match status" value="4"/>
</dbReference>
<dbReference type="GO" id="GO:0071897">
    <property type="term" value="P:DNA biosynthetic process"/>
    <property type="evidence" value="ECO:0007669"/>
    <property type="project" value="UniProtKB-ARBA"/>
</dbReference>
<dbReference type="InterPro" id="IPR036875">
    <property type="entry name" value="Znf_CCHC_sf"/>
</dbReference>
<keyword evidence="6" id="KW-0863">Zinc-finger</keyword>
<dbReference type="InterPro" id="IPR043128">
    <property type="entry name" value="Rev_trsase/Diguanyl_cyclase"/>
</dbReference>
<dbReference type="CDD" id="cd00303">
    <property type="entry name" value="retropepsin_like"/>
    <property type="match status" value="2"/>
</dbReference>
<evidence type="ECO:0000256" key="7">
    <source>
        <dbReference type="SAM" id="MobiDB-lite"/>
    </source>
</evidence>
<dbReference type="GO" id="GO:0003676">
    <property type="term" value="F:nucleic acid binding"/>
    <property type="evidence" value="ECO:0007669"/>
    <property type="project" value="InterPro"/>
</dbReference>
<feature type="domain" description="CCHC-type" evidence="8">
    <location>
        <begin position="289"/>
        <end position="304"/>
    </location>
</feature>
<dbReference type="Gene3D" id="3.30.70.270">
    <property type="match status" value="2"/>
</dbReference>
<evidence type="ECO:0000256" key="4">
    <source>
        <dbReference type="ARBA" id="ARBA00022759"/>
    </source>
</evidence>
<feature type="domain" description="CCHC-type" evidence="8">
    <location>
        <begin position="318"/>
        <end position="331"/>
    </location>
</feature>
<dbReference type="Gene3D" id="4.10.60.10">
    <property type="entry name" value="Zinc finger, CCHC-type"/>
    <property type="match status" value="2"/>
</dbReference>
<feature type="domain" description="Peptidase A2" evidence="9">
    <location>
        <begin position="1086"/>
        <end position="1126"/>
    </location>
</feature>
<dbReference type="InterPro" id="IPR000477">
    <property type="entry name" value="RT_dom"/>
</dbReference>
<dbReference type="InterPro" id="IPR050951">
    <property type="entry name" value="Retrovirus_Pol_polyprotein"/>
</dbReference>
<reference evidence="10 11" key="2">
    <citation type="journal article" date="2010" name="Nucleic Acids Res.">
        <title>BeetleBase in 2010: revisions to provide comprehensive genomic information for Tribolium castaneum.</title>
        <authorList>
            <person name="Kim H.S."/>
            <person name="Murphy T."/>
            <person name="Xia J."/>
            <person name="Caragea D."/>
            <person name="Park Y."/>
            <person name="Beeman R.W."/>
            <person name="Lorenzen M.D."/>
            <person name="Butcher S."/>
            <person name="Manak J.R."/>
            <person name="Brown S.J."/>
        </authorList>
    </citation>
    <scope>GENOME REANNOTATION</scope>
    <source>
        <strain evidence="10 11">Georgia GA2</strain>
    </source>
</reference>
<evidence type="ECO:0000313" key="11">
    <source>
        <dbReference type="Proteomes" id="UP000007266"/>
    </source>
</evidence>
<dbReference type="Proteomes" id="UP000007266">
    <property type="component" value="Linkage group 5"/>
</dbReference>
<keyword evidence="2" id="KW-0548">Nucleotidyltransferase</keyword>
<keyword evidence="6" id="KW-0862">Zinc</keyword>
<feature type="region of interest" description="Disordered" evidence="7">
    <location>
        <begin position="60"/>
        <end position="90"/>
    </location>
</feature>
<keyword evidence="6" id="KW-0479">Metal-binding</keyword>
<keyword evidence="3" id="KW-0540">Nuclease</keyword>
<organism evidence="10 11">
    <name type="scientific">Tribolium castaneum</name>
    <name type="common">Red flour beetle</name>
    <dbReference type="NCBI Taxonomy" id="7070"/>
    <lineage>
        <taxon>Eukaryota</taxon>
        <taxon>Metazoa</taxon>
        <taxon>Ecdysozoa</taxon>
        <taxon>Arthropoda</taxon>
        <taxon>Hexapoda</taxon>
        <taxon>Insecta</taxon>
        <taxon>Pterygota</taxon>
        <taxon>Neoptera</taxon>
        <taxon>Endopterygota</taxon>
        <taxon>Coleoptera</taxon>
        <taxon>Polyphaga</taxon>
        <taxon>Cucujiformia</taxon>
        <taxon>Tenebrionidae</taxon>
        <taxon>Tenebrionidae incertae sedis</taxon>
        <taxon>Tribolium</taxon>
    </lineage>
</organism>
<evidence type="ECO:0008006" key="12">
    <source>
        <dbReference type="Google" id="ProtNLM"/>
    </source>
</evidence>
<dbReference type="SUPFAM" id="SSF50630">
    <property type="entry name" value="Acid proteases"/>
    <property type="match status" value="2"/>
</dbReference>
<dbReference type="SUPFAM" id="SSF56672">
    <property type="entry name" value="DNA/RNA polymerases"/>
    <property type="match status" value="2"/>
</dbReference>
<dbReference type="Pfam" id="PF00078">
    <property type="entry name" value="RVT_1"/>
    <property type="match status" value="2"/>
</dbReference>
<proteinExistence type="predicted"/>
<dbReference type="GO" id="GO:0006508">
    <property type="term" value="P:proteolysis"/>
    <property type="evidence" value="ECO:0007669"/>
    <property type="project" value="InterPro"/>
</dbReference>
<feature type="compositionally biased region" description="Polar residues" evidence="7">
    <location>
        <begin position="76"/>
        <end position="90"/>
    </location>
</feature>
<accession>A0A139WH96</accession>
<keyword evidence="11" id="KW-1185">Reference proteome</keyword>
<dbReference type="InterPro" id="IPR001878">
    <property type="entry name" value="Znf_CCHC"/>
</dbReference>
<gene>
    <name evidence="10" type="primary">AUGUSTUS-3.0.2_34703</name>
    <name evidence="10" type="ORF">TcasGA2_TC034703</name>
</gene>
<dbReference type="SUPFAM" id="SSF57756">
    <property type="entry name" value="Retrovirus zinc finger-like domains"/>
    <property type="match status" value="2"/>
</dbReference>
<dbReference type="InterPro" id="IPR021109">
    <property type="entry name" value="Peptidase_aspartic_dom_sf"/>
</dbReference>
<dbReference type="GO" id="GO:0016779">
    <property type="term" value="F:nucleotidyltransferase activity"/>
    <property type="evidence" value="ECO:0007669"/>
    <property type="project" value="UniProtKB-KW"/>
</dbReference>
<dbReference type="InterPro" id="IPR043502">
    <property type="entry name" value="DNA/RNA_pol_sf"/>
</dbReference>
<dbReference type="SMART" id="SM00343">
    <property type="entry name" value="ZnF_C2HC"/>
    <property type="match status" value="4"/>
</dbReference>
<dbReference type="Gene3D" id="3.10.10.10">
    <property type="entry name" value="HIV Type 1 Reverse Transcriptase, subunit A, domain 1"/>
    <property type="match status" value="2"/>
</dbReference>
<protein>
    <recommendedName>
        <fullName evidence="12">Reverse transcriptase</fullName>
    </recommendedName>
</protein>
<evidence type="ECO:0000256" key="5">
    <source>
        <dbReference type="ARBA" id="ARBA00022801"/>
    </source>
</evidence>
<feature type="domain" description="Peptidase A2" evidence="9">
    <location>
        <begin position="386"/>
        <end position="426"/>
    </location>
</feature>
<dbReference type="PANTHER" id="PTHR37984:SF5">
    <property type="entry name" value="PROTEIN NYNRIN-LIKE"/>
    <property type="match status" value="1"/>
</dbReference>
<name>A0A139WH96_TRICA</name>
<evidence type="ECO:0000259" key="9">
    <source>
        <dbReference type="PROSITE" id="PS50175"/>
    </source>
</evidence>
<dbReference type="EMBL" id="KQ971343">
    <property type="protein sequence ID" value="KYB27332.1"/>
    <property type="molecule type" value="Genomic_DNA"/>
</dbReference>
<dbReference type="PANTHER" id="PTHR37984">
    <property type="entry name" value="PROTEIN CBG26694"/>
    <property type="match status" value="1"/>
</dbReference>
<evidence type="ECO:0000259" key="8">
    <source>
        <dbReference type="PROSITE" id="PS50158"/>
    </source>
</evidence>
<evidence type="ECO:0000256" key="1">
    <source>
        <dbReference type="ARBA" id="ARBA00022679"/>
    </source>
</evidence>
<dbReference type="CDD" id="cd01647">
    <property type="entry name" value="RT_LTR"/>
    <property type="match status" value="2"/>
</dbReference>
<keyword evidence="1" id="KW-0808">Transferase</keyword>
<dbReference type="PROSITE" id="PS50158">
    <property type="entry name" value="ZF_CCHC"/>
    <property type="match status" value="4"/>
</dbReference>
<evidence type="ECO:0000256" key="6">
    <source>
        <dbReference type="PROSITE-ProRule" id="PRU00047"/>
    </source>
</evidence>
<sequence>MTDDKNKESPKEIIPQSGQEFLNLETILQLVKAAVSEALQAQTGTVAAAAAAAVDQEVAGSPDIQELSRDKEASGTLGSSGNGVVSETSGLQNSLPLGRVEAPGASRNMGYCVMPDLTQSLRVFNGKGGASDALQWLQDIKTMAGRQFWGDAILLEVARQHLVDSALLWYRYHQDTLTTWAAFEMRFRENYTDRRTLAERFREMSERKQRTSESAEDYFYAKMAMCRDLKLSFAETKEMLLTGLKSREVARSLLTVRHDDEWQLLRDLRNNERLDLISVPERRILPEKRKCFRCGAEGHISKNCNTPRVENNTKCFPCFKCGKMGHFARECQVPGRDSRERQVVGRNENSQRGATANEVAAQVKTINAQSDNLKYFKDVKINGVEVRGYVDMGAEVCVIRDDYVPKLKLMCDWDKKKDVTGYGGAVTSVLGAAQVDVEIDGINAQIELLVVPRETQEIPVIIGHPYTEQPHIEIVKTPHELIIRKCEENGANNAPRTVLWASEASVIRNNFLGHITVRTQTPESTLCVEGGLRESGEWVPRCVISTDRNGDTVLPILNISGKDIKIVENQSVARGDVCREYTHRRDVNTEPIDACEINTDLAGKDAEKVLELINDYRDLVARNVKQIGCTNLVEMDIELTDDKPVVYRPYRMSFSEKEQVRNIVRELKEADIIEETDSPFASPVILVKKKSGEVRMCVDYRALNKKTVKQHYPLPLIDDQLDRLRGQIYFTSVDLSMGYHQVPMSRDARGKTAFITPDGVYCFKRMSFGDKEASGTLGSSGNGVVSETSGLQNSLPLGRVEAPGASRNMGYCVMPDLTQSLRVFNGKGGASDALQWLQDIKTMAGRQFWGDAILLEVARQHLVDSALLWYRYHQDTLTTWAAFEMRFRENYTDRRTLAERFREMSERKQRTSESAEDYFYAKMAMCRDLKLSFAETKEMLLTGLKSREVARSLLTVRHDDEWQLLRDLRNNERLDLISVPERRILPEKRKCFRCGAEGHISKNCNTPRVENNTKCFPCFKCGKMGHFARECQVPGRDSRERQVVGRNENSQRGATANEVAAQVKTINAQSDNLKYFKDVKINGVEVRGYVDMGAEVCVIRDDYVPKLKLMCDWDKKKDVTGYGGAVTSVLGAAQVDVEIDGINAQIELLVVPRETQEIPVIIGHPYTEQPHIEIVKTPHELIIRKCEENGANNAPRTVLWASEASVIRNNFLGHITVRTQTPESTLCVEGGLRESGEWVPRCVISTDRNGDTVLPILNISGKDIKIVENQSVARGDVCREYTHRRDVNTEPIDACEINTDLAGKDAEKVLELINDYRDLVARNVKQIGCTNLVEMDIELTDDKPVVYRPYRMSFSEKEQVRNIVRELKEADIIEETDSPFASPVILVKKKSGEVRMCVDYRALNKKTVKQHYPLPLIDDQLDRLRGQIYFTSVDLSMGYHQVPMSRDARGVLSGILQLLPVLSVTY</sequence>
<dbReference type="GO" id="GO:0004190">
    <property type="term" value="F:aspartic-type endopeptidase activity"/>
    <property type="evidence" value="ECO:0007669"/>
    <property type="project" value="InterPro"/>
</dbReference>
<feature type="domain" description="CCHC-type" evidence="8">
    <location>
        <begin position="989"/>
        <end position="1004"/>
    </location>
</feature>
<keyword evidence="4" id="KW-0255">Endonuclease</keyword>
<evidence type="ECO:0000313" key="10">
    <source>
        <dbReference type="EMBL" id="KYB27332.1"/>
    </source>
</evidence>
<dbReference type="PROSITE" id="PS50175">
    <property type="entry name" value="ASP_PROT_RETROV"/>
    <property type="match status" value="2"/>
</dbReference>
<dbReference type="GO" id="GO:0008270">
    <property type="term" value="F:zinc ion binding"/>
    <property type="evidence" value="ECO:0007669"/>
    <property type="project" value="UniProtKB-KW"/>
</dbReference>
<dbReference type="InterPro" id="IPR001995">
    <property type="entry name" value="Peptidase_A2_cat"/>
</dbReference>